<dbReference type="InterPro" id="IPR005119">
    <property type="entry name" value="LysR_subst-bd"/>
</dbReference>
<evidence type="ECO:0000259" key="5">
    <source>
        <dbReference type="PROSITE" id="PS50931"/>
    </source>
</evidence>
<dbReference type="InterPro" id="IPR000847">
    <property type="entry name" value="LysR_HTH_N"/>
</dbReference>
<dbReference type="SUPFAM" id="SSF46785">
    <property type="entry name" value="Winged helix' DNA-binding domain"/>
    <property type="match status" value="1"/>
</dbReference>
<dbReference type="AlphaFoldDB" id="A0AAV5NJ32"/>
<evidence type="ECO:0000256" key="1">
    <source>
        <dbReference type="ARBA" id="ARBA00009437"/>
    </source>
</evidence>
<dbReference type="Gene3D" id="1.10.10.10">
    <property type="entry name" value="Winged helix-like DNA-binding domain superfamily/Winged helix DNA-binding domain"/>
    <property type="match status" value="1"/>
</dbReference>
<evidence type="ECO:0000256" key="3">
    <source>
        <dbReference type="ARBA" id="ARBA00023125"/>
    </source>
</evidence>
<accession>A0AAV5NJ32</accession>
<dbReference type="Pfam" id="PF03466">
    <property type="entry name" value="LysR_substrate"/>
    <property type="match status" value="1"/>
</dbReference>
<organism evidence="6 7">
    <name type="scientific">Gluconobacter cerinus</name>
    <dbReference type="NCBI Taxonomy" id="38307"/>
    <lineage>
        <taxon>Bacteria</taxon>
        <taxon>Pseudomonadati</taxon>
        <taxon>Pseudomonadota</taxon>
        <taxon>Alphaproteobacteria</taxon>
        <taxon>Acetobacterales</taxon>
        <taxon>Acetobacteraceae</taxon>
        <taxon>Gluconobacter</taxon>
    </lineage>
</organism>
<dbReference type="InterPro" id="IPR050389">
    <property type="entry name" value="LysR-type_TF"/>
</dbReference>
<evidence type="ECO:0000256" key="4">
    <source>
        <dbReference type="ARBA" id="ARBA00023163"/>
    </source>
</evidence>
<dbReference type="InterPro" id="IPR036390">
    <property type="entry name" value="WH_DNA-bd_sf"/>
</dbReference>
<name>A0AAV5NJ32_9PROT</name>
<dbReference type="PANTHER" id="PTHR30118">
    <property type="entry name" value="HTH-TYPE TRANSCRIPTIONAL REGULATOR LEUO-RELATED"/>
    <property type="match status" value="1"/>
</dbReference>
<dbReference type="PROSITE" id="PS50931">
    <property type="entry name" value="HTH_LYSR"/>
    <property type="match status" value="1"/>
</dbReference>
<evidence type="ECO:0000256" key="2">
    <source>
        <dbReference type="ARBA" id="ARBA00023015"/>
    </source>
</evidence>
<evidence type="ECO:0000313" key="6">
    <source>
        <dbReference type="EMBL" id="GLQ64390.1"/>
    </source>
</evidence>
<reference evidence="7" key="1">
    <citation type="journal article" date="2019" name="Int. J. Syst. Evol. Microbiol.">
        <title>The Global Catalogue of Microorganisms (GCM) 10K type strain sequencing project: providing services to taxonomists for standard genome sequencing and annotation.</title>
        <authorList>
            <consortium name="The Broad Institute Genomics Platform"/>
            <consortium name="The Broad Institute Genome Sequencing Center for Infectious Disease"/>
            <person name="Wu L."/>
            <person name="Ma J."/>
        </authorList>
    </citation>
    <scope>NUCLEOTIDE SEQUENCE [LARGE SCALE GENOMIC DNA]</scope>
    <source>
        <strain evidence="7">NBRC 3267</strain>
    </source>
</reference>
<dbReference type="Pfam" id="PF00126">
    <property type="entry name" value="HTH_1"/>
    <property type="match status" value="1"/>
</dbReference>
<keyword evidence="2" id="KW-0805">Transcription regulation</keyword>
<comment type="similarity">
    <text evidence="1">Belongs to the LysR transcriptional regulatory family.</text>
</comment>
<dbReference type="PANTHER" id="PTHR30118:SF15">
    <property type="entry name" value="TRANSCRIPTIONAL REGULATORY PROTEIN"/>
    <property type="match status" value="1"/>
</dbReference>
<dbReference type="GO" id="GO:0003677">
    <property type="term" value="F:DNA binding"/>
    <property type="evidence" value="ECO:0007669"/>
    <property type="project" value="UniProtKB-KW"/>
</dbReference>
<evidence type="ECO:0000313" key="7">
    <source>
        <dbReference type="Proteomes" id="UP001156614"/>
    </source>
</evidence>
<dbReference type="EMBL" id="BSNU01000020">
    <property type="protein sequence ID" value="GLQ64390.1"/>
    <property type="molecule type" value="Genomic_DNA"/>
</dbReference>
<keyword evidence="7" id="KW-1185">Reference proteome</keyword>
<gene>
    <name evidence="6" type="ORF">GCM10007867_32380</name>
</gene>
<sequence length="309" mass="34174">MVGIDHINLAGLDLNLLIALDALLETGSVTKAGKLMGIGQSAMSHNLGRLRTLFGDELLTRHAGGMRRTPRAEALRLPVREALSGLQALLGRETPFNPTTAERLFRIAVPDSIEMLLMPRFLEYLQKKAPGIRLRLHNVDPESVLSAIDENKIDLAIGIGPFNGAQTHHKSRLLMRDEYLVLFNSNITKLKTPLSLDDFLKYSHLLTSLRPGEHGVVDKALALLGLSRSIALTTPRFMSVAPLLVQAPVIATMHSRPARMLAKIFNLTTSPPPVALTDVRIDMIWHGSYGDDQAHCWIRDTLWKMAQIP</sequence>
<dbReference type="InterPro" id="IPR036388">
    <property type="entry name" value="WH-like_DNA-bd_sf"/>
</dbReference>
<dbReference type="SUPFAM" id="SSF53850">
    <property type="entry name" value="Periplasmic binding protein-like II"/>
    <property type="match status" value="1"/>
</dbReference>
<proteinExistence type="inferred from homology"/>
<dbReference type="GO" id="GO:0003700">
    <property type="term" value="F:DNA-binding transcription factor activity"/>
    <property type="evidence" value="ECO:0007669"/>
    <property type="project" value="InterPro"/>
</dbReference>
<comment type="caution">
    <text evidence="6">The sequence shown here is derived from an EMBL/GenBank/DDBJ whole genome shotgun (WGS) entry which is preliminary data.</text>
</comment>
<feature type="domain" description="HTH lysR-type" evidence="5">
    <location>
        <begin position="12"/>
        <end position="69"/>
    </location>
</feature>
<dbReference type="Proteomes" id="UP001156614">
    <property type="component" value="Unassembled WGS sequence"/>
</dbReference>
<protein>
    <submittedName>
        <fullName evidence="6">LysR family transcriptional regulator</fullName>
    </submittedName>
</protein>
<keyword evidence="3" id="KW-0238">DNA-binding</keyword>
<dbReference type="Gene3D" id="3.40.190.10">
    <property type="entry name" value="Periplasmic binding protein-like II"/>
    <property type="match status" value="2"/>
</dbReference>
<keyword evidence="4" id="KW-0804">Transcription</keyword>